<sequence length="796" mass="89265">MKNLNIAVRSLFKKGRHNGMKIVSLSVGLSVALVLIAKIYFEQSYDTFYPDADRIYRLTESFVTADGSGDFPQVPGAVASGMKAEVPGIEEATRLTYIAGEGTTFKTPEKERYFADYILMADSNVFDVLQRPILLGNPREVLARPWYAMISRSLAEKMGGIDAVNGIQITPDDMPGMKLTIGGVFEDIPENSHLRFDMLVSMNGMNEWSRTNWVGNDRYLSYVRLSPGVSPESLKPAIHEMTLRHIDQEEMQKAGVELDFFMKPMLEMHSGSSDVENMMMMLAVLAFALLFTAVMNYILIAISSIVNRTKEVAVHKSYGASEGNIYSMIMSETFVHMMISLLLAIFIIFLCQDVIEDLLGVSVANLLLSKGAWLLLMICAVVFLLTGYVPGFLFARIPVASAFRNFRESKRVWKLGLLFLQFIAAGLLVTLLMNVIRQHQFMIHDDPGYAYDRLAYCNIAGLDSTNRSKVSQELMRMPEVEMVSTAYALPLSGMSGNNISLPGSEEQLFNVADQYWVGNGYLELMEIPVIEGRSFTENVAVSYEIMVNRAFVEKIQMYANWPDGPIGKQIFITGHDQGENVNAMSGGYYTICGVYENYRIGSLARLDDRPSVLFYSSTPLSIQLVKFNTLTAEAVDKVNNRLLEVMPDRNETLSIYSVDVVNLYRDSRKFRDQVLVGGIITLIISLIGLIGYTNDEINRRRKELAIRKVNGAESFDIIRIFLKDIMQIAVPAVLIGCVGSYFISDYWQEQFQEKVSLHPMVFIIGALSVWVIVAICVVYRTWKVAGSNPVESIKSE</sequence>
<dbReference type="PANTHER" id="PTHR30572">
    <property type="entry name" value="MEMBRANE COMPONENT OF TRANSPORTER-RELATED"/>
    <property type="match status" value="1"/>
</dbReference>
<dbReference type="Pfam" id="PF02687">
    <property type="entry name" value="FtsX"/>
    <property type="match status" value="2"/>
</dbReference>
<dbReference type="RefSeq" id="WP_087375350.1">
    <property type="nucleotide sequence ID" value="NZ_CAJLBM010000064.1"/>
</dbReference>
<dbReference type="AlphaFoldDB" id="A0A9Q5STL0"/>
<feature type="domain" description="MacB-like periplasmic core" evidence="8">
    <location>
        <begin position="24"/>
        <end position="239"/>
    </location>
</feature>
<accession>A0A9Q5STL0</accession>
<evidence type="ECO:0000259" key="8">
    <source>
        <dbReference type="Pfam" id="PF12704"/>
    </source>
</evidence>
<feature type="domain" description="ABC3 transporter permease C-terminal" evidence="7">
    <location>
        <begin position="284"/>
        <end position="398"/>
    </location>
</feature>
<reference evidence="10" key="1">
    <citation type="submission" date="2017-04" db="EMBL/GenBank/DDBJ databases">
        <title>Function of individual gut microbiota members based on whole genome sequencing of pure cultures obtained from chicken caecum.</title>
        <authorList>
            <person name="Medvecky M."/>
            <person name="Cejkova D."/>
            <person name="Polansky O."/>
            <person name="Karasova D."/>
            <person name="Kubasova T."/>
            <person name="Cizek A."/>
            <person name="Rychlik I."/>
        </authorList>
    </citation>
    <scope>NUCLEOTIDE SEQUENCE [LARGE SCALE GENOMIC DNA]</scope>
    <source>
        <strain evidence="10">An42</strain>
    </source>
</reference>
<protein>
    <recommendedName>
        <fullName evidence="11">Multidrug ABC transporter substrate-binding protein</fullName>
    </recommendedName>
</protein>
<evidence type="ECO:0008006" key="11">
    <source>
        <dbReference type="Google" id="ProtNLM"/>
    </source>
</evidence>
<name>A0A9Q5STL0_9BACT</name>
<feature type="transmembrane region" description="Helical" evidence="6">
    <location>
        <begin position="725"/>
        <end position="744"/>
    </location>
</feature>
<evidence type="ECO:0000256" key="5">
    <source>
        <dbReference type="ARBA" id="ARBA00023136"/>
    </source>
</evidence>
<feature type="transmembrane region" description="Helical" evidence="6">
    <location>
        <begin position="21"/>
        <end position="41"/>
    </location>
</feature>
<evidence type="ECO:0000256" key="6">
    <source>
        <dbReference type="SAM" id="Phobius"/>
    </source>
</evidence>
<organism evidence="9 10">
    <name type="scientific">Parabacteroides johnsonii</name>
    <dbReference type="NCBI Taxonomy" id="387661"/>
    <lineage>
        <taxon>Bacteria</taxon>
        <taxon>Pseudomonadati</taxon>
        <taxon>Bacteroidota</taxon>
        <taxon>Bacteroidia</taxon>
        <taxon>Bacteroidales</taxon>
        <taxon>Tannerellaceae</taxon>
        <taxon>Parabacteroides</taxon>
    </lineage>
</organism>
<keyword evidence="2" id="KW-1003">Cell membrane</keyword>
<keyword evidence="3 6" id="KW-0812">Transmembrane</keyword>
<dbReference type="Pfam" id="PF12704">
    <property type="entry name" value="MacB_PCD"/>
    <property type="match status" value="1"/>
</dbReference>
<dbReference type="Proteomes" id="UP000195975">
    <property type="component" value="Unassembled WGS sequence"/>
</dbReference>
<feature type="transmembrane region" description="Helical" evidence="6">
    <location>
        <begin position="375"/>
        <end position="395"/>
    </location>
</feature>
<feature type="transmembrane region" description="Helical" evidence="6">
    <location>
        <begin position="415"/>
        <end position="436"/>
    </location>
</feature>
<dbReference type="EMBL" id="NFIJ01000004">
    <property type="protein sequence ID" value="OUO06171.1"/>
    <property type="molecule type" value="Genomic_DNA"/>
</dbReference>
<feature type="transmembrane region" description="Helical" evidence="6">
    <location>
        <begin position="756"/>
        <end position="779"/>
    </location>
</feature>
<evidence type="ECO:0000256" key="2">
    <source>
        <dbReference type="ARBA" id="ARBA00022475"/>
    </source>
</evidence>
<keyword evidence="5 6" id="KW-0472">Membrane</keyword>
<proteinExistence type="predicted"/>
<dbReference type="InterPro" id="IPR050250">
    <property type="entry name" value="Macrolide_Exporter_MacB"/>
</dbReference>
<dbReference type="InterPro" id="IPR025857">
    <property type="entry name" value="MacB_PCD"/>
</dbReference>
<feature type="transmembrane region" description="Helical" evidence="6">
    <location>
        <begin position="674"/>
        <end position="692"/>
    </location>
</feature>
<feature type="transmembrane region" description="Helical" evidence="6">
    <location>
        <begin position="278"/>
        <end position="300"/>
    </location>
</feature>
<evidence type="ECO:0000256" key="3">
    <source>
        <dbReference type="ARBA" id="ARBA00022692"/>
    </source>
</evidence>
<comment type="caution">
    <text evidence="9">The sequence shown here is derived from an EMBL/GenBank/DDBJ whole genome shotgun (WGS) entry which is preliminary data.</text>
</comment>
<comment type="subcellular location">
    <subcellularLocation>
        <location evidence="1">Cell membrane</location>
        <topology evidence="1">Multi-pass membrane protein</topology>
    </subcellularLocation>
</comment>
<evidence type="ECO:0000259" key="7">
    <source>
        <dbReference type="Pfam" id="PF02687"/>
    </source>
</evidence>
<dbReference type="GO" id="GO:0005886">
    <property type="term" value="C:plasma membrane"/>
    <property type="evidence" value="ECO:0007669"/>
    <property type="project" value="UniProtKB-SubCell"/>
</dbReference>
<evidence type="ECO:0000256" key="1">
    <source>
        <dbReference type="ARBA" id="ARBA00004651"/>
    </source>
</evidence>
<dbReference type="PANTHER" id="PTHR30572:SF18">
    <property type="entry name" value="ABC-TYPE MACROLIDE FAMILY EXPORT SYSTEM PERMEASE COMPONENT 2"/>
    <property type="match status" value="1"/>
</dbReference>
<keyword evidence="4 6" id="KW-1133">Transmembrane helix</keyword>
<dbReference type="InterPro" id="IPR003838">
    <property type="entry name" value="ABC3_permease_C"/>
</dbReference>
<evidence type="ECO:0000313" key="10">
    <source>
        <dbReference type="Proteomes" id="UP000195975"/>
    </source>
</evidence>
<feature type="transmembrane region" description="Helical" evidence="6">
    <location>
        <begin position="334"/>
        <end position="355"/>
    </location>
</feature>
<evidence type="ECO:0000313" key="9">
    <source>
        <dbReference type="EMBL" id="OUO06171.1"/>
    </source>
</evidence>
<evidence type="ECO:0000256" key="4">
    <source>
        <dbReference type="ARBA" id="ARBA00022989"/>
    </source>
</evidence>
<dbReference type="GO" id="GO:0022857">
    <property type="term" value="F:transmembrane transporter activity"/>
    <property type="evidence" value="ECO:0007669"/>
    <property type="project" value="TreeGrafter"/>
</dbReference>
<gene>
    <name evidence="9" type="ORF">B5F96_05605</name>
</gene>
<feature type="domain" description="ABC3 transporter permease C-terminal" evidence="7">
    <location>
        <begin position="678"/>
        <end position="789"/>
    </location>
</feature>